<dbReference type="PANTHER" id="PTHR43046">
    <property type="entry name" value="GDP-MANNOSE MANNOSYL HYDROLASE"/>
    <property type="match status" value="1"/>
</dbReference>
<name>A0ABY4X4S1_9SPHN</name>
<dbReference type="InterPro" id="IPR000086">
    <property type="entry name" value="NUDIX_hydrolase_dom"/>
</dbReference>
<feature type="domain" description="Nudix hydrolase" evidence="4">
    <location>
        <begin position="1"/>
        <end position="137"/>
    </location>
</feature>
<evidence type="ECO:0000259" key="4">
    <source>
        <dbReference type="PROSITE" id="PS51462"/>
    </source>
</evidence>
<dbReference type="EMBL" id="CP084930">
    <property type="protein sequence ID" value="USI71889.1"/>
    <property type="molecule type" value="Genomic_DNA"/>
</dbReference>
<gene>
    <name evidence="5" type="ORF">LHA26_11215</name>
</gene>
<accession>A0ABY4X4S1</accession>
<comment type="cofactor">
    <cofactor evidence="1">
        <name>Mg(2+)</name>
        <dbReference type="ChEBI" id="CHEBI:18420"/>
    </cofactor>
</comment>
<keyword evidence="6" id="KW-1185">Reference proteome</keyword>
<dbReference type="PANTHER" id="PTHR43046:SF14">
    <property type="entry name" value="MUTT_NUDIX FAMILY PROTEIN"/>
    <property type="match status" value="1"/>
</dbReference>
<dbReference type="Pfam" id="PF00293">
    <property type="entry name" value="NUDIX"/>
    <property type="match status" value="1"/>
</dbReference>
<dbReference type="SUPFAM" id="SSF55811">
    <property type="entry name" value="Nudix"/>
    <property type="match status" value="1"/>
</dbReference>
<evidence type="ECO:0000256" key="1">
    <source>
        <dbReference type="ARBA" id="ARBA00001946"/>
    </source>
</evidence>
<proteinExistence type="inferred from homology"/>
<evidence type="ECO:0000256" key="3">
    <source>
        <dbReference type="RuleBase" id="RU003476"/>
    </source>
</evidence>
<dbReference type="PRINTS" id="PR00502">
    <property type="entry name" value="NUDIXFAMILY"/>
</dbReference>
<evidence type="ECO:0000256" key="2">
    <source>
        <dbReference type="ARBA" id="ARBA00022801"/>
    </source>
</evidence>
<dbReference type="InterPro" id="IPR020084">
    <property type="entry name" value="NUDIX_hydrolase_CS"/>
</dbReference>
<sequence length="139" mass="15643">MTEEFHGAKLALLHGDTLLAYQRDDRPGLRHAGRWDLPGGGREGAETPEQTVLRELEEEFGLRLAPDRLIWRRRYPSMDHPGAFGWFFAGAIEAGEIAAIRFGEEGQRWAMLAVSDFLRRADAVPALQARVADYLGERP</sequence>
<dbReference type="Proteomes" id="UP001056937">
    <property type="component" value="Chromosome 1"/>
</dbReference>
<evidence type="ECO:0000313" key="6">
    <source>
        <dbReference type="Proteomes" id="UP001056937"/>
    </source>
</evidence>
<protein>
    <submittedName>
        <fullName evidence="5">NUDIX hydrolase</fullName>
    </submittedName>
</protein>
<dbReference type="PROSITE" id="PS00893">
    <property type="entry name" value="NUDIX_BOX"/>
    <property type="match status" value="1"/>
</dbReference>
<dbReference type="InterPro" id="IPR015797">
    <property type="entry name" value="NUDIX_hydrolase-like_dom_sf"/>
</dbReference>
<dbReference type="PROSITE" id="PS51462">
    <property type="entry name" value="NUDIX"/>
    <property type="match status" value="1"/>
</dbReference>
<keyword evidence="2 3" id="KW-0378">Hydrolase</keyword>
<dbReference type="InterPro" id="IPR020476">
    <property type="entry name" value="Nudix_hydrolase"/>
</dbReference>
<reference evidence="5" key="1">
    <citation type="journal article" date="2022" name="Toxins">
        <title>Genomic Analysis of Sphingopyxis sp. USTB-05 for Biodegrading Cyanobacterial Hepatotoxins.</title>
        <authorList>
            <person name="Liu C."/>
            <person name="Xu Q."/>
            <person name="Zhao Z."/>
            <person name="Zhang H."/>
            <person name="Liu X."/>
            <person name="Yin C."/>
            <person name="Liu Y."/>
            <person name="Yan H."/>
        </authorList>
    </citation>
    <scope>NUCLEOTIDE SEQUENCE</scope>
    <source>
        <strain evidence="5">NBD5</strain>
    </source>
</reference>
<comment type="similarity">
    <text evidence="3">Belongs to the Nudix hydrolase family.</text>
</comment>
<dbReference type="CDD" id="cd04682">
    <property type="entry name" value="NUDIX_Hydrolase"/>
    <property type="match status" value="1"/>
</dbReference>
<evidence type="ECO:0000313" key="5">
    <source>
        <dbReference type="EMBL" id="USI71889.1"/>
    </source>
</evidence>
<organism evidence="5 6">
    <name type="scientific">Sphingomonas morindae</name>
    <dbReference type="NCBI Taxonomy" id="1541170"/>
    <lineage>
        <taxon>Bacteria</taxon>
        <taxon>Pseudomonadati</taxon>
        <taxon>Pseudomonadota</taxon>
        <taxon>Alphaproteobacteria</taxon>
        <taxon>Sphingomonadales</taxon>
        <taxon>Sphingomonadaceae</taxon>
        <taxon>Sphingomonas</taxon>
    </lineage>
</organism>
<dbReference type="Gene3D" id="3.90.79.10">
    <property type="entry name" value="Nucleoside Triphosphate Pyrophosphohydrolase"/>
    <property type="match status" value="1"/>
</dbReference>
<dbReference type="RefSeq" id="WP_252165699.1">
    <property type="nucleotide sequence ID" value="NZ_CP084930.1"/>
</dbReference>
<dbReference type="GO" id="GO:0016787">
    <property type="term" value="F:hydrolase activity"/>
    <property type="evidence" value="ECO:0007669"/>
    <property type="project" value="UniProtKB-KW"/>
</dbReference>